<dbReference type="NCBIfam" id="TIGR01751">
    <property type="entry name" value="crot-CoA-red"/>
    <property type="match status" value="1"/>
</dbReference>
<dbReference type="STRING" id="1278819.BHE19_08585"/>
<dbReference type="SUPFAM" id="SSF50129">
    <property type="entry name" value="GroES-like"/>
    <property type="match status" value="1"/>
</dbReference>
<keyword evidence="6" id="KW-1185">Reference proteome</keyword>
<evidence type="ECO:0000313" key="4">
    <source>
        <dbReference type="EMBL" id="OXB17133.1"/>
    </source>
</evidence>
<dbReference type="GO" id="GO:0043880">
    <property type="term" value="F:crotonyl-CoA reductase activity"/>
    <property type="evidence" value="ECO:0007669"/>
    <property type="project" value="InterPro"/>
</dbReference>
<dbReference type="InterPro" id="IPR013154">
    <property type="entry name" value="ADH-like_N"/>
</dbReference>
<dbReference type="InterPro" id="IPR010085">
    <property type="entry name" value="Crot_CoA_red"/>
</dbReference>
<gene>
    <name evidence="4" type="ORF">B0A71_17880</name>
    <name evidence="3" type="ORF">BHE19_08585</name>
</gene>
<evidence type="ECO:0000313" key="3">
    <source>
        <dbReference type="EMBL" id="OHT45872.1"/>
    </source>
</evidence>
<dbReference type="InterPro" id="IPR051603">
    <property type="entry name" value="Zinc-ADH_QOR/CCCR"/>
</dbReference>
<dbReference type="Gene3D" id="3.90.180.10">
    <property type="entry name" value="Medium-chain alcohol dehydrogenases, catalytic domain"/>
    <property type="match status" value="1"/>
</dbReference>
<reference evidence="4 6" key="3">
    <citation type="submission" date="2016-11" db="EMBL/GenBank/DDBJ databases">
        <title>Whole genomes of Flavobacteriaceae.</title>
        <authorList>
            <person name="Stine C."/>
            <person name="Li C."/>
            <person name="Tadesse D."/>
        </authorList>
    </citation>
    <scope>NUCLEOTIDE SEQUENCE [LARGE SCALE GENOMIC DNA]</scope>
    <source>
        <strain evidence="4 6">ATCC BAA-2541</strain>
    </source>
</reference>
<evidence type="ECO:0000259" key="2">
    <source>
        <dbReference type="SMART" id="SM00829"/>
    </source>
</evidence>
<dbReference type="OrthoDB" id="9787435at2"/>
<dbReference type="InterPro" id="IPR020843">
    <property type="entry name" value="ER"/>
</dbReference>
<reference evidence="5" key="1">
    <citation type="submission" date="2016-09" db="EMBL/GenBank/DDBJ databases">
        <authorList>
            <person name="Chen S."/>
            <person name="Walker E."/>
        </authorList>
    </citation>
    <scope>NUCLEOTIDE SEQUENCE [LARGE SCALE GENOMIC DNA]</scope>
    <source>
        <strain evidence="5">MSU</strain>
    </source>
</reference>
<name>A0A1S1J5E8_9FLAO</name>
<reference evidence="3" key="2">
    <citation type="submission" date="2016-09" db="EMBL/GenBank/DDBJ databases">
        <authorList>
            <person name="Capua I."/>
            <person name="De Benedictis P."/>
            <person name="Joannis T."/>
            <person name="Lombin L.H."/>
            <person name="Cattoli G."/>
        </authorList>
    </citation>
    <scope>NUCLEOTIDE SEQUENCE [LARGE SCALE GENOMIC DNA]</scope>
    <source>
        <strain evidence="3">MSU</strain>
    </source>
</reference>
<protein>
    <submittedName>
        <fullName evidence="3">Crotonyl-CoA carboxylase/reductase</fullName>
    </submittedName>
</protein>
<dbReference type="PANTHER" id="PTHR44154:SF1">
    <property type="entry name" value="QUINONE OXIDOREDUCTASE"/>
    <property type="match status" value="1"/>
</dbReference>
<accession>A0A1S1J5E8</accession>
<feature type="domain" description="Enoyl reductase (ER)" evidence="2">
    <location>
        <begin position="44"/>
        <end position="412"/>
    </location>
</feature>
<dbReference type="Proteomes" id="UP000198319">
    <property type="component" value="Unassembled WGS sequence"/>
</dbReference>
<evidence type="ECO:0000256" key="1">
    <source>
        <dbReference type="ARBA" id="ARBA00022857"/>
    </source>
</evidence>
<dbReference type="SMART" id="SM00829">
    <property type="entry name" value="PKS_ER"/>
    <property type="match status" value="1"/>
</dbReference>
<dbReference type="SUPFAM" id="SSF51735">
    <property type="entry name" value="NAD(P)-binding Rossmann-fold domains"/>
    <property type="match status" value="1"/>
</dbReference>
<organism evidence="3 5">
    <name type="scientific">Flavobacterium tructae</name>
    <dbReference type="NCBI Taxonomy" id="1114873"/>
    <lineage>
        <taxon>Bacteria</taxon>
        <taxon>Pseudomonadati</taxon>
        <taxon>Bacteroidota</taxon>
        <taxon>Flavobacteriia</taxon>
        <taxon>Flavobacteriales</taxon>
        <taxon>Flavobacteriaceae</taxon>
        <taxon>Flavobacterium</taxon>
    </lineage>
</organism>
<dbReference type="EMBL" id="MIKE01000022">
    <property type="protein sequence ID" value="OHT45872.1"/>
    <property type="molecule type" value="Genomic_DNA"/>
</dbReference>
<dbReference type="Gene3D" id="3.40.50.720">
    <property type="entry name" value="NAD(P)-binding Rossmann-like Domain"/>
    <property type="match status" value="1"/>
</dbReference>
<dbReference type="PANTHER" id="PTHR44154">
    <property type="entry name" value="QUINONE OXIDOREDUCTASE"/>
    <property type="match status" value="1"/>
</dbReference>
<dbReference type="Pfam" id="PF08240">
    <property type="entry name" value="ADH_N"/>
    <property type="match status" value="1"/>
</dbReference>
<dbReference type="EMBL" id="MUHG01000026">
    <property type="protein sequence ID" value="OXB17133.1"/>
    <property type="molecule type" value="Genomic_DNA"/>
</dbReference>
<proteinExistence type="predicted"/>
<dbReference type="InterPro" id="IPR013149">
    <property type="entry name" value="ADH-like_C"/>
</dbReference>
<dbReference type="Proteomes" id="UP000180252">
    <property type="component" value="Unassembled WGS sequence"/>
</dbReference>
<keyword evidence="1" id="KW-0521">NADP</keyword>
<sequence>MEKLLLELEREILLKDLYEMDECPPLGHTPALMHAYVIRPENHGTPYQAFQQEVIKTPKLGFNEVLVKVMAAGVNYNGLWAGLGEPASPTAFHGKDFHIAGSDASGIVWEIGEGLKNNPEFKFKVGDEVIVHCGQTCGICQECNGGNPMLCESQKIWGYETPYGSFAQYTKVRAQQLLQKPKHLTWAEAGGYMLTYATVWRMLYGFAPNDLKPGTNVLVWGGSGGLGASAIQLIKLAGANAVAVTSSDERGEKCMELGAVGYINRKKFNCWGALPDIGNKEEYKEYLKEVRKFGSAIWDILGKKVNPDIVIDHIGSQTLPVSTYVVKSGGMVVFCGATSGFNMSFDASFVWMRQKRIQGSHFASLSELYHANQLILQKKFHPVISDVFTWDELPLAHQKMLDNSVEYGNIVINLAS</sequence>
<comment type="caution">
    <text evidence="3">The sequence shown here is derived from an EMBL/GenBank/DDBJ whole genome shotgun (WGS) entry which is preliminary data.</text>
</comment>
<dbReference type="InterPro" id="IPR011032">
    <property type="entry name" value="GroES-like_sf"/>
</dbReference>
<dbReference type="Pfam" id="PF00107">
    <property type="entry name" value="ADH_zinc_N"/>
    <property type="match status" value="1"/>
</dbReference>
<dbReference type="InterPro" id="IPR036291">
    <property type="entry name" value="NAD(P)-bd_dom_sf"/>
</dbReference>
<dbReference type="RefSeq" id="WP_070907113.1">
    <property type="nucleotide sequence ID" value="NZ_MIKE01000022.1"/>
</dbReference>
<evidence type="ECO:0000313" key="6">
    <source>
        <dbReference type="Proteomes" id="UP000198319"/>
    </source>
</evidence>
<evidence type="ECO:0000313" key="5">
    <source>
        <dbReference type="Proteomes" id="UP000180252"/>
    </source>
</evidence>
<dbReference type="AlphaFoldDB" id="A0A1S1J5E8"/>